<evidence type="ECO:0000256" key="1">
    <source>
        <dbReference type="ARBA" id="ARBA00004141"/>
    </source>
</evidence>
<sequence>MEGLRHRIHEIIFEADTTAGKLFDLVLIFSILVSVLAVLLDSVAWIRVEHGRTLYAVEWFFTILFTIEYLLRVYSVERPMAYTRSFFGVIDLLAILPTYLSVVLPGTQYLLVIRVLRVLRVFRVLKLAAYVGATQDLMEAMGAARSKITVFFFFVITLVTVLGSLMYLVEGAGSGFTSIPKAIYWSIVTLTTVGYGDISPQTTLGQFLAAVVMVLGYAIIAVPTGIVTAELASVRNRTVTTQTCRHCNREDHDADAVFCKHCGERLNP</sequence>
<dbReference type="PANTHER" id="PTHR11537">
    <property type="entry name" value="VOLTAGE-GATED POTASSIUM CHANNEL"/>
    <property type="match status" value="1"/>
</dbReference>
<keyword evidence="7" id="KW-0630">Potassium</keyword>
<evidence type="ECO:0000256" key="4">
    <source>
        <dbReference type="ARBA" id="ARBA00022692"/>
    </source>
</evidence>
<feature type="domain" description="Ion transport" evidence="13">
    <location>
        <begin position="21"/>
        <end position="238"/>
    </location>
</feature>
<organism evidence="14 15">
    <name type="scientific">Eiseniibacteriota bacterium</name>
    <dbReference type="NCBI Taxonomy" id="2212470"/>
    <lineage>
        <taxon>Bacteria</taxon>
        <taxon>Candidatus Eiseniibacteriota</taxon>
    </lineage>
</organism>
<evidence type="ECO:0000256" key="11">
    <source>
        <dbReference type="ARBA" id="ARBA00023303"/>
    </source>
</evidence>
<comment type="caution">
    <text evidence="14">The sequence shown here is derived from an EMBL/GenBank/DDBJ whole genome shotgun (WGS) entry which is preliminary data.</text>
</comment>
<evidence type="ECO:0000256" key="6">
    <source>
        <dbReference type="ARBA" id="ARBA00022882"/>
    </source>
</evidence>
<protein>
    <submittedName>
        <fullName evidence="14">Ion transporter</fullName>
    </submittedName>
</protein>
<keyword evidence="10 12" id="KW-0472">Membrane</keyword>
<evidence type="ECO:0000256" key="2">
    <source>
        <dbReference type="ARBA" id="ARBA00022448"/>
    </source>
</evidence>
<dbReference type="Proteomes" id="UP000739538">
    <property type="component" value="Unassembled WGS sequence"/>
</dbReference>
<keyword evidence="4 12" id="KW-0812">Transmembrane</keyword>
<reference evidence="14" key="2">
    <citation type="journal article" date="2021" name="Microbiome">
        <title>Successional dynamics and alternative stable states in a saline activated sludge microbial community over 9 years.</title>
        <authorList>
            <person name="Wang Y."/>
            <person name="Ye J."/>
            <person name="Ju F."/>
            <person name="Liu L."/>
            <person name="Boyd J.A."/>
            <person name="Deng Y."/>
            <person name="Parks D.H."/>
            <person name="Jiang X."/>
            <person name="Yin X."/>
            <person name="Woodcroft B.J."/>
            <person name="Tyson G.W."/>
            <person name="Hugenholtz P."/>
            <person name="Polz M.F."/>
            <person name="Zhang T."/>
        </authorList>
    </citation>
    <scope>NUCLEOTIDE SEQUENCE</scope>
    <source>
        <strain evidence="14">HKST-UBA02</strain>
    </source>
</reference>
<keyword evidence="5" id="KW-0631">Potassium channel</keyword>
<keyword evidence="11" id="KW-0407">Ion channel</keyword>
<dbReference type="InterPro" id="IPR028325">
    <property type="entry name" value="VG_K_chnl"/>
</dbReference>
<dbReference type="AlphaFoldDB" id="A0A956NDR7"/>
<evidence type="ECO:0000259" key="13">
    <source>
        <dbReference type="Pfam" id="PF00520"/>
    </source>
</evidence>
<evidence type="ECO:0000256" key="3">
    <source>
        <dbReference type="ARBA" id="ARBA00022538"/>
    </source>
</evidence>
<keyword evidence="9" id="KW-0406">Ion transport</keyword>
<evidence type="ECO:0000256" key="12">
    <source>
        <dbReference type="SAM" id="Phobius"/>
    </source>
</evidence>
<keyword evidence="8 12" id="KW-1133">Transmembrane helix</keyword>
<evidence type="ECO:0000256" key="5">
    <source>
        <dbReference type="ARBA" id="ARBA00022826"/>
    </source>
</evidence>
<evidence type="ECO:0000256" key="9">
    <source>
        <dbReference type="ARBA" id="ARBA00023065"/>
    </source>
</evidence>
<dbReference type="GO" id="GO:0005249">
    <property type="term" value="F:voltage-gated potassium channel activity"/>
    <property type="evidence" value="ECO:0007669"/>
    <property type="project" value="InterPro"/>
</dbReference>
<feature type="transmembrane region" description="Helical" evidence="12">
    <location>
        <begin position="207"/>
        <end position="227"/>
    </location>
</feature>
<dbReference type="GO" id="GO:0008076">
    <property type="term" value="C:voltage-gated potassium channel complex"/>
    <property type="evidence" value="ECO:0007669"/>
    <property type="project" value="InterPro"/>
</dbReference>
<dbReference type="GO" id="GO:0001508">
    <property type="term" value="P:action potential"/>
    <property type="evidence" value="ECO:0007669"/>
    <property type="project" value="TreeGrafter"/>
</dbReference>
<name>A0A956NDR7_UNCEI</name>
<dbReference type="Gene3D" id="1.20.120.350">
    <property type="entry name" value="Voltage-gated potassium channels. Chain C"/>
    <property type="match status" value="1"/>
</dbReference>
<feature type="transmembrane region" description="Helical" evidence="12">
    <location>
        <begin position="25"/>
        <end position="46"/>
    </location>
</feature>
<gene>
    <name evidence="14" type="ORF">KDA27_07320</name>
</gene>
<proteinExistence type="predicted"/>
<dbReference type="Pfam" id="PF00520">
    <property type="entry name" value="Ion_trans"/>
    <property type="match status" value="1"/>
</dbReference>
<keyword evidence="2" id="KW-0813">Transport</keyword>
<dbReference type="SUPFAM" id="SSF81324">
    <property type="entry name" value="Voltage-gated potassium channels"/>
    <property type="match status" value="1"/>
</dbReference>
<dbReference type="Gene3D" id="1.10.287.70">
    <property type="match status" value="1"/>
</dbReference>
<evidence type="ECO:0000256" key="8">
    <source>
        <dbReference type="ARBA" id="ARBA00022989"/>
    </source>
</evidence>
<dbReference type="InterPro" id="IPR005821">
    <property type="entry name" value="Ion_trans_dom"/>
</dbReference>
<keyword evidence="3" id="KW-0633">Potassium transport</keyword>
<dbReference type="PRINTS" id="PR00169">
    <property type="entry name" value="KCHANNEL"/>
</dbReference>
<evidence type="ECO:0000256" key="10">
    <source>
        <dbReference type="ARBA" id="ARBA00023136"/>
    </source>
</evidence>
<feature type="transmembrane region" description="Helical" evidence="12">
    <location>
        <begin position="53"/>
        <end position="74"/>
    </location>
</feature>
<feature type="transmembrane region" description="Helical" evidence="12">
    <location>
        <begin position="148"/>
        <end position="169"/>
    </location>
</feature>
<comment type="subcellular location">
    <subcellularLocation>
        <location evidence="1">Membrane</location>
        <topology evidence="1">Multi-pass membrane protein</topology>
    </subcellularLocation>
</comment>
<dbReference type="InterPro" id="IPR027359">
    <property type="entry name" value="Volt_channel_dom_sf"/>
</dbReference>
<accession>A0A956NDR7</accession>
<feature type="transmembrane region" description="Helical" evidence="12">
    <location>
        <begin position="86"/>
        <end position="113"/>
    </location>
</feature>
<reference evidence="14" key="1">
    <citation type="submission" date="2020-04" db="EMBL/GenBank/DDBJ databases">
        <authorList>
            <person name="Zhang T."/>
        </authorList>
    </citation>
    <scope>NUCLEOTIDE SEQUENCE</scope>
    <source>
        <strain evidence="14">HKST-UBA02</strain>
    </source>
</reference>
<dbReference type="EMBL" id="JAGQHS010000027">
    <property type="protein sequence ID" value="MCA9755595.1"/>
    <property type="molecule type" value="Genomic_DNA"/>
</dbReference>
<evidence type="ECO:0000313" key="14">
    <source>
        <dbReference type="EMBL" id="MCA9755595.1"/>
    </source>
</evidence>
<keyword evidence="6" id="KW-0851">Voltage-gated channel</keyword>
<dbReference type="PANTHER" id="PTHR11537:SF254">
    <property type="entry name" value="POTASSIUM VOLTAGE-GATED CHANNEL PROTEIN SHAB"/>
    <property type="match status" value="1"/>
</dbReference>
<evidence type="ECO:0000313" key="15">
    <source>
        <dbReference type="Proteomes" id="UP000739538"/>
    </source>
</evidence>
<evidence type="ECO:0000256" key="7">
    <source>
        <dbReference type="ARBA" id="ARBA00022958"/>
    </source>
</evidence>